<dbReference type="RefSeq" id="WP_138480058.1">
    <property type="nucleotide sequence ID" value="NZ_CP112998.1"/>
</dbReference>
<organism evidence="1 2">
    <name type="scientific">Dyadobacter pollutisoli</name>
    <dbReference type="NCBI Taxonomy" id="2910158"/>
    <lineage>
        <taxon>Bacteria</taxon>
        <taxon>Pseudomonadati</taxon>
        <taxon>Bacteroidota</taxon>
        <taxon>Cytophagia</taxon>
        <taxon>Cytophagales</taxon>
        <taxon>Spirosomataceae</taxon>
        <taxon>Dyadobacter</taxon>
    </lineage>
</organism>
<evidence type="ECO:0000313" key="1">
    <source>
        <dbReference type="EMBL" id="WAC12959.1"/>
    </source>
</evidence>
<proteinExistence type="predicted"/>
<reference evidence="1" key="1">
    <citation type="submission" date="2022-11" db="EMBL/GenBank/DDBJ databases">
        <title>Dyadobacter pollutisoli sp. nov., isolated from plastic dumped soil.</title>
        <authorList>
            <person name="Kim J.M."/>
            <person name="Kim K.R."/>
            <person name="Lee J.K."/>
            <person name="Hao L."/>
            <person name="Jeon C.O."/>
        </authorList>
    </citation>
    <scope>NUCLEOTIDE SEQUENCE</scope>
    <source>
        <strain evidence="1">U1</strain>
    </source>
</reference>
<sequence length="261" mass="30113">MIKLRKPSASPIVPNALGHCKLIEETAENNSKFDANKDDYFLGTAKFTFDSKIYGHDNIKTILRTCQNGKCAFCEQNVSAVSHGDIEHFRPKGGFRQNKREHLKYPGYYWLAYNWDNMLFACAICNQRYKENLFPLLDSTKRARNHHDDLKNEKPYFINPATENPKFLIQFRQEFAVGIDKKNRGARTIEAIGLNRSGSGYSDLLELRFDHLEIVKTIDKLSKMMASPSCPQNEIDKAADLMKKFKSHKKQFSAMIQDNFM</sequence>
<dbReference type="AlphaFoldDB" id="A0A9E8SM58"/>
<accession>A0A9E8SM58</accession>
<protein>
    <recommendedName>
        <fullName evidence="3">TIGR02646 family protein</fullName>
    </recommendedName>
</protein>
<dbReference type="Gene3D" id="1.10.30.50">
    <property type="match status" value="1"/>
</dbReference>
<name>A0A9E8SM58_9BACT</name>
<keyword evidence="2" id="KW-1185">Reference proteome</keyword>
<dbReference type="Proteomes" id="UP001164653">
    <property type="component" value="Chromosome"/>
</dbReference>
<dbReference type="KEGG" id="dpf:ON006_03130"/>
<evidence type="ECO:0008006" key="3">
    <source>
        <dbReference type="Google" id="ProtNLM"/>
    </source>
</evidence>
<evidence type="ECO:0000313" key="2">
    <source>
        <dbReference type="Proteomes" id="UP001164653"/>
    </source>
</evidence>
<dbReference type="EMBL" id="CP112998">
    <property type="protein sequence ID" value="WAC12959.1"/>
    <property type="molecule type" value="Genomic_DNA"/>
</dbReference>
<gene>
    <name evidence="1" type="ORF">ON006_03130</name>
</gene>